<evidence type="ECO:0000259" key="3">
    <source>
        <dbReference type="Pfam" id="PF00497"/>
    </source>
</evidence>
<feature type="signal peptide" evidence="2">
    <location>
        <begin position="1"/>
        <end position="37"/>
    </location>
</feature>
<dbReference type="EMBL" id="JALNMJ010000025">
    <property type="protein sequence ID" value="MCK7615416.1"/>
    <property type="molecule type" value="Genomic_DNA"/>
</dbReference>
<evidence type="ECO:0000256" key="1">
    <source>
        <dbReference type="ARBA" id="ARBA00022729"/>
    </source>
</evidence>
<gene>
    <name evidence="4" type="ORF">M0H32_24880</name>
</gene>
<keyword evidence="5" id="KW-1185">Reference proteome</keyword>
<name>A0ABT0H1D4_9HYPH</name>
<dbReference type="PANTHER" id="PTHR35936">
    <property type="entry name" value="MEMBRANE-BOUND LYTIC MUREIN TRANSGLYCOSYLASE F"/>
    <property type="match status" value="1"/>
</dbReference>
<sequence>MTTRRPINALRRILYTRKAVLTTGLLFALFLSPAAMAQTVKIAVGEWPPYFSESAEGYGTYAQVVTRAFELQGLQVEYGFFPWKRALLETQEGRWPVSAGWGKTADREPYFHFCDPVLIQREQFFYSTDRPIDADDWKDFEGLSLGVIEGAALGEDLDRLVADGSITIYLQSTLEDLIQMLAVGRVDLVMGNEDVASDAISSAVPPRDAGKFLALEAIAVEWDYRVIVSKMSEDGALLCDRFNKGLKALQDSGEYNRLLWPDRSTDDEAHSPS</sequence>
<dbReference type="Pfam" id="PF00497">
    <property type="entry name" value="SBP_bac_3"/>
    <property type="match status" value="1"/>
</dbReference>
<dbReference type="Proteomes" id="UP001431221">
    <property type="component" value="Unassembled WGS sequence"/>
</dbReference>
<organism evidence="4 5">
    <name type="scientific">Roseibium sediminicola</name>
    <dbReference type="NCBI Taxonomy" id="2933272"/>
    <lineage>
        <taxon>Bacteria</taxon>
        <taxon>Pseudomonadati</taxon>
        <taxon>Pseudomonadota</taxon>
        <taxon>Alphaproteobacteria</taxon>
        <taxon>Hyphomicrobiales</taxon>
        <taxon>Stappiaceae</taxon>
        <taxon>Roseibium</taxon>
    </lineage>
</organism>
<evidence type="ECO:0000256" key="2">
    <source>
        <dbReference type="SAM" id="SignalP"/>
    </source>
</evidence>
<dbReference type="SUPFAM" id="SSF53850">
    <property type="entry name" value="Periplasmic binding protein-like II"/>
    <property type="match status" value="1"/>
</dbReference>
<reference evidence="4" key="1">
    <citation type="submission" date="2022-04" db="EMBL/GenBank/DDBJ databases">
        <title>Roseibium sp. CAU 1639 isolated from mud.</title>
        <authorList>
            <person name="Kim W."/>
        </authorList>
    </citation>
    <scope>NUCLEOTIDE SEQUENCE</scope>
    <source>
        <strain evidence="4">CAU 1639</strain>
    </source>
</reference>
<keyword evidence="1 2" id="KW-0732">Signal</keyword>
<comment type="caution">
    <text evidence="4">The sequence shown here is derived from an EMBL/GenBank/DDBJ whole genome shotgun (WGS) entry which is preliminary data.</text>
</comment>
<evidence type="ECO:0000313" key="4">
    <source>
        <dbReference type="EMBL" id="MCK7615416.1"/>
    </source>
</evidence>
<dbReference type="RefSeq" id="WP_248158853.1">
    <property type="nucleotide sequence ID" value="NZ_JALNMJ010000025.1"/>
</dbReference>
<feature type="chain" id="PRO_5047055809" evidence="2">
    <location>
        <begin position="38"/>
        <end position="273"/>
    </location>
</feature>
<accession>A0ABT0H1D4</accession>
<dbReference type="InterPro" id="IPR001638">
    <property type="entry name" value="Solute-binding_3/MltF_N"/>
</dbReference>
<dbReference type="PANTHER" id="PTHR35936:SF25">
    <property type="entry name" value="ABC TRANSPORTER SUBSTRATE-BINDING PROTEIN"/>
    <property type="match status" value="1"/>
</dbReference>
<feature type="domain" description="Solute-binding protein family 3/N-terminal" evidence="3">
    <location>
        <begin position="46"/>
        <end position="258"/>
    </location>
</feature>
<proteinExistence type="predicted"/>
<evidence type="ECO:0000313" key="5">
    <source>
        <dbReference type="Proteomes" id="UP001431221"/>
    </source>
</evidence>
<dbReference type="Gene3D" id="3.40.190.10">
    <property type="entry name" value="Periplasmic binding protein-like II"/>
    <property type="match status" value="2"/>
</dbReference>
<protein>
    <submittedName>
        <fullName evidence="4">Transporter substrate-binding domain-containing protein</fullName>
    </submittedName>
</protein>